<dbReference type="InterPro" id="IPR006264">
    <property type="entry name" value="EPSP_synthase"/>
</dbReference>
<comment type="subunit">
    <text evidence="7">Monomer.</text>
</comment>
<dbReference type="InterPro" id="IPR023193">
    <property type="entry name" value="EPSP_synthase_CS"/>
</dbReference>
<dbReference type="PANTHER" id="PTHR21090">
    <property type="entry name" value="AROM/DEHYDROQUINATE SYNTHASE"/>
    <property type="match status" value="1"/>
</dbReference>
<dbReference type="NCBIfam" id="TIGR01356">
    <property type="entry name" value="aroA"/>
    <property type="match status" value="1"/>
</dbReference>
<accession>A0A483CRA5</accession>
<evidence type="ECO:0000256" key="4">
    <source>
        <dbReference type="ARBA" id="ARBA00022679"/>
    </source>
</evidence>
<comment type="similarity">
    <text evidence="2 7">Belongs to the EPSP synthase family.</text>
</comment>
<dbReference type="EC" id="2.5.1.19" evidence="7"/>
<proteinExistence type="inferred from homology"/>
<dbReference type="SUPFAM" id="SSF55205">
    <property type="entry name" value="EPT/RTPC-like"/>
    <property type="match status" value="1"/>
</dbReference>
<comment type="subcellular location">
    <subcellularLocation>
        <location evidence="7">Cytoplasm</location>
    </subcellularLocation>
</comment>
<reference evidence="9 10" key="1">
    <citation type="submission" date="2017-11" db="EMBL/GenBank/DDBJ databases">
        <title>Isolation and Characterization of Methanofollis Species from Methane Seep Offshore SW Taiwan.</title>
        <authorList>
            <person name="Teng N.-H."/>
            <person name="Lai M.-C."/>
            <person name="Chen S.-C."/>
        </authorList>
    </citation>
    <scope>NUCLEOTIDE SEQUENCE [LARGE SCALE GENOMIC DNA]</scope>
    <source>
        <strain evidence="9 10">FWC-SCC2</strain>
    </source>
</reference>
<sequence length="422" mass="44891">MEVRIERRQEVDLRFTAPPSKSVTHRALMIAALAEGESVIRRPLRAADTRLTAAALRSLGIDLVQEEESVRLQGCAGALPDTGGPVRLSLGNSGTTLRIMAGVSLLAPHPVCLTGDARMQQRPFGPLGDALVQAGGRVRYPVQEGYPPVEVQGPLRGGVVNLEGGMSSQFLSSLLIAGPYARRTLAVCMRTPPVSRPYIDLTLRTMEDFGVRPFRVGSEWFVVPEGVYRGRDYTVEGDWSSASYLCAIAAVCGGRVSVGGLERTSAQGDRIFPEILSAMGCRVRWNGDLLTVERDGPLEGIEVGMASAPDIVQTVAAVAAFARGSTTITGVAHLRYKESDRLEAIRRVLTAAGAGVTVEGDRLTIRPGPLRPLIVDPENDHRTAMSAAVIGLGAGGVVVRDAGCVEKSYPGFWEALVGVGLL</sequence>
<dbReference type="EMBL" id="PGCL01000001">
    <property type="protein sequence ID" value="TAJ45348.1"/>
    <property type="molecule type" value="Genomic_DNA"/>
</dbReference>
<keyword evidence="7" id="KW-0963">Cytoplasm</keyword>
<feature type="binding site" evidence="7">
    <location>
        <position position="341"/>
    </location>
    <ligand>
        <name>phosphoenolpyruvate</name>
        <dbReference type="ChEBI" id="CHEBI:58702"/>
    </ligand>
</feature>
<feature type="domain" description="Enolpyruvate transferase" evidence="8">
    <location>
        <begin position="9"/>
        <end position="416"/>
    </location>
</feature>
<dbReference type="GO" id="GO:0005737">
    <property type="term" value="C:cytoplasm"/>
    <property type="evidence" value="ECO:0007669"/>
    <property type="project" value="UniProtKB-SubCell"/>
</dbReference>
<comment type="pathway">
    <text evidence="1">Metabolic intermediate biosynthesis; chorismate biosynthesis; chorismate from D-erythrose 4-phosphate and phosphoenolpyruvate: step 6/7.</text>
</comment>
<dbReference type="GO" id="GO:0008652">
    <property type="term" value="P:amino acid biosynthetic process"/>
    <property type="evidence" value="ECO:0007669"/>
    <property type="project" value="UniProtKB-KW"/>
</dbReference>
<feature type="binding site" evidence="7">
    <location>
        <position position="169"/>
    </location>
    <ligand>
        <name>3-phosphoshikimate</name>
        <dbReference type="ChEBI" id="CHEBI:145989"/>
    </ligand>
</feature>
<dbReference type="RefSeq" id="WP_130645694.1">
    <property type="nucleotide sequence ID" value="NZ_PGCL01000001.1"/>
</dbReference>
<dbReference type="Pfam" id="PF00275">
    <property type="entry name" value="EPSP_synthase"/>
    <property type="match status" value="1"/>
</dbReference>
<feature type="binding site" evidence="7">
    <location>
        <position position="21"/>
    </location>
    <ligand>
        <name>phosphoenolpyruvate</name>
        <dbReference type="ChEBI" id="CHEBI:58702"/>
    </ligand>
</feature>
<comment type="caution">
    <text evidence="7">Lacks conserved residue(s) required for the propagation of feature annotation.</text>
</comment>
<keyword evidence="10" id="KW-1185">Reference proteome</keyword>
<dbReference type="InterPro" id="IPR001986">
    <property type="entry name" value="Enolpyruvate_Tfrase_dom"/>
</dbReference>
<dbReference type="PROSITE" id="PS00885">
    <property type="entry name" value="EPSP_SYNTHASE_2"/>
    <property type="match status" value="1"/>
</dbReference>
<dbReference type="Gene3D" id="3.65.10.10">
    <property type="entry name" value="Enolpyruvate transferase domain"/>
    <property type="match status" value="2"/>
</dbReference>
<comment type="function">
    <text evidence="7">Catalyzes the transfer of the enolpyruvyl moiety of phosphoenolpyruvate (PEP) to the 5-hydroxyl of shikimate-3-phosphate (S3P) to produce enolpyruvyl shikimate-3-phosphate and inorganic phosphate.</text>
</comment>
<name>A0A483CRA5_9EURY</name>
<dbReference type="GO" id="GO:0009073">
    <property type="term" value="P:aromatic amino acid family biosynthetic process"/>
    <property type="evidence" value="ECO:0007669"/>
    <property type="project" value="UniProtKB-KW"/>
</dbReference>
<evidence type="ECO:0000313" key="9">
    <source>
        <dbReference type="EMBL" id="TAJ45348.1"/>
    </source>
</evidence>
<dbReference type="InterPro" id="IPR036968">
    <property type="entry name" value="Enolpyruvate_Tfrase_sf"/>
</dbReference>
<evidence type="ECO:0000259" key="8">
    <source>
        <dbReference type="Pfam" id="PF00275"/>
    </source>
</evidence>
<dbReference type="InterPro" id="IPR013792">
    <property type="entry name" value="RNA3'P_cycl/enolpyr_Trfase_a/b"/>
</dbReference>
<evidence type="ECO:0000256" key="1">
    <source>
        <dbReference type="ARBA" id="ARBA00004811"/>
    </source>
</evidence>
<dbReference type="Proteomes" id="UP000292580">
    <property type="component" value="Unassembled WGS sequence"/>
</dbReference>
<feature type="binding site" evidence="7">
    <location>
        <position position="195"/>
    </location>
    <ligand>
        <name>3-phosphoshikimate</name>
        <dbReference type="ChEBI" id="CHEBI:145989"/>
    </ligand>
</feature>
<feature type="binding site" evidence="7">
    <location>
        <position position="122"/>
    </location>
    <ligand>
        <name>phosphoenolpyruvate</name>
        <dbReference type="ChEBI" id="CHEBI:58702"/>
    </ligand>
</feature>
<feature type="binding site" evidence="7">
    <location>
        <position position="167"/>
    </location>
    <ligand>
        <name>3-phosphoshikimate</name>
        <dbReference type="ChEBI" id="CHEBI:145989"/>
    </ligand>
</feature>
<evidence type="ECO:0000313" key="10">
    <source>
        <dbReference type="Proteomes" id="UP000292580"/>
    </source>
</evidence>
<feature type="binding site" evidence="7">
    <location>
        <position position="26"/>
    </location>
    <ligand>
        <name>3-phosphoshikimate</name>
        <dbReference type="ChEBI" id="CHEBI:145989"/>
    </ligand>
</feature>
<feature type="binding site" evidence="7">
    <location>
        <position position="169"/>
    </location>
    <ligand>
        <name>phosphoenolpyruvate</name>
        <dbReference type="ChEBI" id="CHEBI:58702"/>
    </ligand>
</feature>
<dbReference type="PROSITE" id="PS00104">
    <property type="entry name" value="EPSP_SYNTHASE_1"/>
    <property type="match status" value="1"/>
</dbReference>
<feature type="binding site" evidence="7">
    <location>
        <position position="168"/>
    </location>
    <ligand>
        <name>3-phosphoshikimate</name>
        <dbReference type="ChEBI" id="CHEBI:145989"/>
    </ligand>
</feature>
<feature type="binding site" evidence="7">
    <location>
        <position position="21"/>
    </location>
    <ligand>
        <name>3-phosphoshikimate</name>
        <dbReference type="ChEBI" id="CHEBI:145989"/>
    </ligand>
</feature>
<feature type="binding site" evidence="7">
    <location>
        <position position="407"/>
    </location>
    <ligand>
        <name>phosphoenolpyruvate</name>
        <dbReference type="ChEBI" id="CHEBI:58702"/>
    </ligand>
</feature>
<feature type="binding site" evidence="7">
    <location>
        <position position="310"/>
    </location>
    <ligand>
        <name>3-phosphoshikimate</name>
        <dbReference type="ChEBI" id="CHEBI:145989"/>
    </ligand>
</feature>
<evidence type="ECO:0000256" key="7">
    <source>
        <dbReference type="HAMAP-Rule" id="MF_00210"/>
    </source>
</evidence>
<dbReference type="OrthoDB" id="43788at2157"/>
<dbReference type="PIRSF" id="PIRSF000505">
    <property type="entry name" value="EPSPS"/>
    <property type="match status" value="1"/>
</dbReference>
<feature type="binding site" evidence="7">
    <location>
        <position position="382"/>
    </location>
    <ligand>
        <name>phosphoenolpyruvate</name>
        <dbReference type="ChEBI" id="CHEBI:58702"/>
    </ligand>
</feature>
<keyword evidence="3 7" id="KW-0028">Amino-acid biosynthesis</keyword>
<evidence type="ECO:0000256" key="6">
    <source>
        <dbReference type="ARBA" id="ARBA00044633"/>
    </source>
</evidence>
<dbReference type="GO" id="GO:0009423">
    <property type="term" value="P:chorismate biosynthetic process"/>
    <property type="evidence" value="ECO:0007669"/>
    <property type="project" value="UniProtKB-UniRule"/>
</dbReference>
<dbReference type="PANTHER" id="PTHR21090:SF5">
    <property type="entry name" value="PENTAFUNCTIONAL AROM POLYPEPTIDE"/>
    <property type="match status" value="1"/>
</dbReference>
<keyword evidence="4 7" id="KW-0808">Transferase</keyword>
<dbReference type="CDD" id="cd01556">
    <property type="entry name" value="EPSP_synthase"/>
    <property type="match status" value="1"/>
</dbReference>
<comment type="caution">
    <text evidence="9">The sequence shown here is derived from an EMBL/GenBank/DDBJ whole genome shotgun (WGS) entry which is preliminary data.</text>
</comment>
<feature type="binding site" evidence="7">
    <location>
        <position position="22"/>
    </location>
    <ligand>
        <name>3-phosphoshikimate</name>
        <dbReference type="ChEBI" id="CHEBI:145989"/>
    </ligand>
</feature>
<gene>
    <name evidence="7 9" type="primary">aroA</name>
    <name evidence="9" type="ORF">CUJ86_00965</name>
</gene>
<evidence type="ECO:0000256" key="2">
    <source>
        <dbReference type="ARBA" id="ARBA00009948"/>
    </source>
</evidence>
<evidence type="ECO:0000256" key="3">
    <source>
        <dbReference type="ARBA" id="ARBA00022605"/>
    </source>
</evidence>
<organism evidence="9 10">
    <name type="scientific">Methanofollis fontis</name>
    <dbReference type="NCBI Taxonomy" id="2052832"/>
    <lineage>
        <taxon>Archaea</taxon>
        <taxon>Methanobacteriati</taxon>
        <taxon>Methanobacteriota</taxon>
        <taxon>Stenosarchaea group</taxon>
        <taxon>Methanomicrobia</taxon>
        <taxon>Methanomicrobiales</taxon>
        <taxon>Methanomicrobiaceae</taxon>
        <taxon>Methanofollis</taxon>
    </lineage>
</organism>
<dbReference type="GO" id="GO:0003866">
    <property type="term" value="F:3-phosphoshikimate 1-carboxyvinyltransferase activity"/>
    <property type="evidence" value="ECO:0007669"/>
    <property type="project" value="UniProtKB-UniRule"/>
</dbReference>
<protein>
    <recommendedName>
        <fullName evidence="7">3-phosphoshikimate 1-carboxyvinyltransferase</fullName>
        <ecNumber evidence="7">2.5.1.19</ecNumber>
    </recommendedName>
    <alternativeName>
        <fullName evidence="7">5-enolpyruvylshikimate-3-phosphate synthase</fullName>
        <shortName evidence="7">EPSP synthase</shortName>
        <shortName evidence="7">EPSPS</shortName>
    </alternativeName>
</protein>
<dbReference type="HAMAP" id="MF_00210">
    <property type="entry name" value="EPSP_synth"/>
    <property type="match status" value="1"/>
</dbReference>
<comment type="catalytic activity">
    <reaction evidence="6">
        <text>3-phosphoshikimate + phosphoenolpyruvate = 5-O-(1-carboxyvinyl)-3-phosphoshikimate + phosphate</text>
        <dbReference type="Rhea" id="RHEA:21256"/>
        <dbReference type="ChEBI" id="CHEBI:43474"/>
        <dbReference type="ChEBI" id="CHEBI:57701"/>
        <dbReference type="ChEBI" id="CHEBI:58702"/>
        <dbReference type="ChEBI" id="CHEBI:145989"/>
        <dbReference type="EC" id="2.5.1.19"/>
    </reaction>
    <physiologicalReaction direction="left-to-right" evidence="6">
        <dbReference type="Rhea" id="RHEA:21257"/>
    </physiologicalReaction>
</comment>
<keyword evidence="5 7" id="KW-0057">Aromatic amino acid biosynthesis</keyword>
<feature type="binding site" evidence="7">
    <location>
        <position position="94"/>
    </location>
    <ligand>
        <name>phosphoenolpyruvate</name>
        <dbReference type="ChEBI" id="CHEBI:58702"/>
    </ligand>
</feature>
<dbReference type="AlphaFoldDB" id="A0A483CRA5"/>
<evidence type="ECO:0000256" key="5">
    <source>
        <dbReference type="ARBA" id="ARBA00023141"/>
    </source>
</evidence>
<feature type="binding site" evidence="7">
    <location>
        <position position="337"/>
    </location>
    <ligand>
        <name>3-phosphoshikimate</name>
        <dbReference type="ChEBI" id="CHEBI:145989"/>
    </ligand>
</feature>
<dbReference type="UniPathway" id="UPA00053">
    <property type="reaction ID" value="UER00089"/>
</dbReference>
<feature type="active site" description="Proton acceptor" evidence="7">
    <location>
        <position position="310"/>
    </location>
</feature>